<dbReference type="EMBL" id="HAEE01014900">
    <property type="protein sequence ID" value="SBR34950.1"/>
    <property type="molecule type" value="Transcribed_RNA"/>
</dbReference>
<accession>A0A1A8KR59</accession>
<organism evidence="1">
    <name type="scientific">Nothobranchius kuhntae</name>
    <name type="common">Beira killifish</name>
    <dbReference type="NCBI Taxonomy" id="321403"/>
    <lineage>
        <taxon>Eukaryota</taxon>
        <taxon>Metazoa</taxon>
        <taxon>Chordata</taxon>
        <taxon>Craniata</taxon>
        <taxon>Vertebrata</taxon>
        <taxon>Euteleostomi</taxon>
        <taxon>Actinopterygii</taxon>
        <taxon>Neopterygii</taxon>
        <taxon>Teleostei</taxon>
        <taxon>Neoteleostei</taxon>
        <taxon>Acanthomorphata</taxon>
        <taxon>Ovalentaria</taxon>
        <taxon>Atherinomorphae</taxon>
        <taxon>Cyprinodontiformes</taxon>
        <taxon>Nothobranchiidae</taxon>
        <taxon>Nothobranchius</taxon>
    </lineage>
</organism>
<sequence>TCQGQRGILFLFSTCIRNKQPGSWKPSSKAKTQVTKHLKSFKITFRTFQKMFPVLTQQNTTYITSCLYAR</sequence>
<feature type="non-terminal residue" evidence="1">
    <location>
        <position position="1"/>
    </location>
</feature>
<reference evidence="1" key="2">
    <citation type="submission" date="2016-06" db="EMBL/GenBank/DDBJ databases">
        <title>The genome of a short-lived fish provides insights into sex chromosome evolution and the genetic control of aging.</title>
        <authorList>
            <person name="Reichwald K."/>
            <person name="Felder M."/>
            <person name="Petzold A."/>
            <person name="Koch P."/>
            <person name="Groth M."/>
            <person name="Platzer M."/>
        </authorList>
    </citation>
    <scope>NUCLEOTIDE SEQUENCE</scope>
    <source>
        <tissue evidence="1">Brain</tissue>
    </source>
</reference>
<dbReference type="AlphaFoldDB" id="A0A1A8KR59"/>
<name>A0A1A8KR59_NOTKU</name>
<protein>
    <submittedName>
        <fullName evidence="1">Uncharacterized protein</fullName>
    </submittedName>
</protein>
<gene>
    <name evidence="1" type="primary">Nfu_g_1_011659</name>
</gene>
<reference evidence="1" key="1">
    <citation type="submission" date="2016-05" db="EMBL/GenBank/DDBJ databases">
        <authorList>
            <person name="Lavstsen T."/>
            <person name="Jespersen J.S."/>
        </authorList>
    </citation>
    <scope>NUCLEOTIDE SEQUENCE</scope>
    <source>
        <tissue evidence="1">Brain</tissue>
    </source>
</reference>
<feature type="non-terminal residue" evidence="1">
    <location>
        <position position="70"/>
    </location>
</feature>
<proteinExistence type="predicted"/>
<evidence type="ECO:0000313" key="1">
    <source>
        <dbReference type="EMBL" id="SBR34950.1"/>
    </source>
</evidence>